<organism evidence="10 11">
    <name type="scientific">Sutterella seckii</name>
    <dbReference type="NCBI Taxonomy" id="1944635"/>
    <lineage>
        <taxon>Bacteria</taxon>
        <taxon>Pseudomonadati</taxon>
        <taxon>Pseudomonadota</taxon>
        <taxon>Betaproteobacteria</taxon>
        <taxon>Burkholderiales</taxon>
        <taxon>Sutterellaceae</taxon>
        <taxon>Sutterella</taxon>
    </lineage>
</organism>
<evidence type="ECO:0000259" key="9">
    <source>
        <dbReference type="Pfam" id="PF26540"/>
    </source>
</evidence>
<dbReference type="GO" id="GO:0046429">
    <property type="term" value="F:4-hydroxy-3-methylbut-2-en-1-yl diphosphate synthase activity (ferredoxin)"/>
    <property type="evidence" value="ECO:0007669"/>
    <property type="project" value="UniProtKB-UniRule"/>
</dbReference>
<evidence type="ECO:0000256" key="6">
    <source>
        <dbReference type="ARBA" id="ARBA00023229"/>
    </source>
</evidence>
<sequence>MPVIETTALRRHYTTPVEVVWKDARVVIGGGRPVVVQSMTNTATADVEATYAQASELASAGSELVRLTVNTPEAARAVPEIRARLDAAGIFVPLVGDFHYNGHKLLTEIPECAAALSKYRINPGNVGKGSRQEENFALMIEAAKKWGAAVRIGVNGGSLDQALLGRLMDENLKSGGLLTPQAVLRKALVESAVQSAAAAEALGLPANRIVLSCKVSEVQELIALYRDLAKRSSWALHLGLTEAGIGSKGIVASTAALSVLLEEGIGDTIRVSLTPAPGAPRTEEVIVAQEILQSMDLRSFTPMVTSCPGCGRTSSDLFQKLAEETQRYLRRRAPEWRRLCPGSESMKVAVMGCVVNGPGESRQADIGVSLPGSGESPVAPVYIRGEKAGVLKGEDIARQFQNIIEKFVFETWGTRH</sequence>
<dbReference type="Gene3D" id="3.30.413.10">
    <property type="entry name" value="Sulfite Reductase Hemoprotein, domain 1"/>
    <property type="match status" value="1"/>
</dbReference>
<dbReference type="Proteomes" id="UP000430564">
    <property type="component" value="Unassembled WGS sequence"/>
</dbReference>
<dbReference type="PIRSF" id="PIRSF004640">
    <property type="entry name" value="IspG"/>
    <property type="match status" value="1"/>
</dbReference>
<dbReference type="InterPro" id="IPR058579">
    <property type="entry name" value="IspG_C"/>
</dbReference>
<comment type="similarity">
    <text evidence="7">Belongs to the IspG family.</text>
</comment>
<dbReference type="InterPro" id="IPR058578">
    <property type="entry name" value="IspG_TIM"/>
</dbReference>
<dbReference type="UniPathway" id="UPA00056">
    <property type="reaction ID" value="UER00096"/>
</dbReference>
<keyword evidence="5 7" id="KW-0411">Iron-sulfur</keyword>
<dbReference type="PANTHER" id="PTHR30454:SF0">
    <property type="entry name" value="4-HYDROXY-3-METHYLBUT-2-EN-1-YL DIPHOSPHATE SYNTHASE (FERREDOXIN), CHLOROPLASTIC"/>
    <property type="match status" value="1"/>
</dbReference>
<dbReference type="Pfam" id="PF04551">
    <property type="entry name" value="GcpE"/>
    <property type="match status" value="1"/>
</dbReference>
<dbReference type="Pfam" id="PF26540">
    <property type="entry name" value="GcpE_C"/>
    <property type="match status" value="1"/>
</dbReference>
<dbReference type="OrthoDB" id="9803214at2"/>
<evidence type="ECO:0000313" key="11">
    <source>
        <dbReference type="Proteomes" id="UP000430564"/>
    </source>
</evidence>
<comment type="caution">
    <text evidence="10">The sequence shown here is derived from an EMBL/GenBank/DDBJ whole genome shotgun (WGS) entry which is preliminary data.</text>
</comment>
<accession>A0A6I1EQY7</accession>
<reference evidence="10 11" key="1">
    <citation type="submission" date="2019-10" db="EMBL/GenBank/DDBJ databases">
        <title>Genome diversity of Sutterella seckii.</title>
        <authorList>
            <person name="Chaplin A.V."/>
            <person name="Sokolova S.R."/>
            <person name="Mosin K.A."/>
            <person name="Ivanova E.L."/>
            <person name="Kochetkova T.O."/>
            <person name="Goltsov A.Y."/>
            <person name="Trofimov D.Y."/>
            <person name="Efimov B.A."/>
        </authorList>
    </citation>
    <scope>NUCLEOTIDE SEQUENCE [LARGE SCALE GENOMIC DNA]</scope>
    <source>
        <strain evidence="10 11">ASD393</strain>
    </source>
</reference>
<feature type="domain" description="IspG C-terminal" evidence="9">
    <location>
        <begin position="304"/>
        <end position="406"/>
    </location>
</feature>
<dbReference type="PANTHER" id="PTHR30454">
    <property type="entry name" value="4-HYDROXY-3-METHYLBUT-2-EN-1-YL DIPHOSPHATE SYNTHASE"/>
    <property type="match status" value="1"/>
</dbReference>
<evidence type="ECO:0000256" key="2">
    <source>
        <dbReference type="ARBA" id="ARBA00022723"/>
    </source>
</evidence>
<name>A0A6I1EQY7_9BURK</name>
<dbReference type="NCBIfam" id="TIGR00612">
    <property type="entry name" value="ispG_gcpE"/>
    <property type="match status" value="1"/>
</dbReference>
<gene>
    <name evidence="7 10" type="primary">ispG</name>
    <name evidence="10" type="synonym">gcpE</name>
    <name evidence="10" type="ORF">GBM95_05030</name>
</gene>
<dbReference type="EMBL" id="WEHX01000021">
    <property type="protein sequence ID" value="KAB7661306.1"/>
    <property type="molecule type" value="Genomic_DNA"/>
</dbReference>
<dbReference type="InterPro" id="IPR004588">
    <property type="entry name" value="IspG_bac-typ"/>
</dbReference>
<comment type="function">
    <text evidence="7">Converts 2C-methyl-D-erythritol 2,4-cyclodiphosphate (ME-2,4cPP) into 1-hydroxy-2-methyl-2-(E)-butenyl 4-diphosphate.</text>
</comment>
<dbReference type="GO" id="GO:0051539">
    <property type="term" value="F:4 iron, 4 sulfur cluster binding"/>
    <property type="evidence" value="ECO:0007669"/>
    <property type="project" value="UniProtKB-UniRule"/>
</dbReference>
<keyword evidence="6 7" id="KW-0414">Isoprene biosynthesis</keyword>
<dbReference type="GO" id="GO:0005506">
    <property type="term" value="F:iron ion binding"/>
    <property type="evidence" value="ECO:0007669"/>
    <property type="project" value="InterPro"/>
</dbReference>
<keyword evidence="1 7" id="KW-0004">4Fe-4S</keyword>
<dbReference type="RefSeq" id="WP_152158089.1">
    <property type="nucleotide sequence ID" value="NZ_WEHX01000021.1"/>
</dbReference>
<dbReference type="AlphaFoldDB" id="A0A6I1EQY7"/>
<dbReference type="NCBIfam" id="NF001540">
    <property type="entry name" value="PRK00366.1"/>
    <property type="match status" value="1"/>
</dbReference>
<dbReference type="SUPFAM" id="SSF56014">
    <property type="entry name" value="Nitrite and sulphite reductase 4Fe-4S domain-like"/>
    <property type="match status" value="1"/>
</dbReference>
<dbReference type="Gene3D" id="3.20.20.20">
    <property type="entry name" value="Dihydropteroate synthase-like"/>
    <property type="match status" value="1"/>
</dbReference>
<evidence type="ECO:0000256" key="4">
    <source>
        <dbReference type="ARBA" id="ARBA00023004"/>
    </source>
</evidence>
<feature type="binding site" evidence="7">
    <location>
        <position position="360"/>
    </location>
    <ligand>
        <name>[4Fe-4S] cluster</name>
        <dbReference type="ChEBI" id="CHEBI:49883"/>
    </ligand>
</feature>
<comment type="catalytic activity">
    <reaction evidence="7">
        <text>(2E)-4-hydroxy-3-methylbut-2-enyl diphosphate + oxidized [flavodoxin] + H2O + 2 H(+) = 2-C-methyl-D-erythritol 2,4-cyclic diphosphate + reduced [flavodoxin]</text>
        <dbReference type="Rhea" id="RHEA:43604"/>
        <dbReference type="Rhea" id="RHEA-COMP:10622"/>
        <dbReference type="Rhea" id="RHEA-COMP:10623"/>
        <dbReference type="ChEBI" id="CHEBI:15377"/>
        <dbReference type="ChEBI" id="CHEBI:15378"/>
        <dbReference type="ChEBI" id="CHEBI:57618"/>
        <dbReference type="ChEBI" id="CHEBI:58210"/>
        <dbReference type="ChEBI" id="CHEBI:58483"/>
        <dbReference type="ChEBI" id="CHEBI:128753"/>
        <dbReference type="EC" id="1.17.7.3"/>
    </reaction>
</comment>
<dbReference type="GO" id="GO:0016114">
    <property type="term" value="P:terpenoid biosynthetic process"/>
    <property type="evidence" value="ECO:0007669"/>
    <property type="project" value="InterPro"/>
</dbReference>
<keyword evidence="3 7" id="KW-0560">Oxidoreductase</keyword>
<proteinExistence type="inferred from homology"/>
<keyword evidence="4 7" id="KW-0408">Iron</keyword>
<dbReference type="SUPFAM" id="SSF51717">
    <property type="entry name" value="Dihydropteroate synthetase-like"/>
    <property type="match status" value="1"/>
</dbReference>
<dbReference type="InterPro" id="IPR045854">
    <property type="entry name" value="NO2/SO3_Rdtase_4Fe4S_sf"/>
</dbReference>
<evidence type="ECO:0000259" key="8">
    <source>
        <dbReference type="Pfam" id="PF04551"/>
    </source>
</evidence>
<dbReference type="FunFam" id="3.30.413.10:FF:000012">
    <property type="entry name" value="4-hydroxy-3-methylbut-2-en-1-yl diphosphate synthase (flavodoxin)"/>
    <property type="match status" value="1"/>
</dbReference>
<feature type="binding site" evidence="7">
    <location>
        <position position="307"/>
    </location>
    <ligand>
        <name>[4Fe-4S] cluster</name>
        <dbReference type="ChEBI" id="CHEBI:49883"/>
    </ligand>
</feature>
<comment type="cofactor">
    <cofactor evidence="7">
        <name>[4Fe-4S] cluster</name>
        <dbReference type="ChEBI" id="CHEBI:49883"/>
    </cofactor>
    <text evidence="7">Binds 1 [4Fe-4S] cluster.</text>
</comment>
<dbReference type="InterPro" id="IPR016425">
    <property type="entry name" value="IspG_bac"/>
</dbReference>
<evidence type="ECO:0000256" key="7">
    <source>
        <dbReference type="HAMAP-Rule" id="MF_00159"/>
    </source>
</evidence>
<dbReference type="InterPro" id="IPR011005">
    <property type="entry name" value="Dihydropteroate_synth-like_sf"/>
</dbReference>
<feature type="domain" description="IspG TIM-barrel" evidence="8">
    <location>
        <begin position="25"/>
        <end position="288"/>
    </location>
</feature>
<evidence type="ECO:0000256" key="5">
    <source>
        <dbReference type="ARBA" id="ARBA00023014"/>
    </source>
</evidence>
<feature type="binding site" evidence="7">
    <location>
        <position position="310"/>
    </location>
    <ligand>
        <name>[4Fe-4S] cluster</name>
        <dbReference type="ChEBI" id="CHEBI:49883"/>
    </ligand>
</feature>
<dbReference type="EC" id="1.17.7.3" evidence="7"/>
<evidence type="ECO:0000313" key="10">
    <source>
        <dbReference type="EMBL" id="KAB7661306.1"/>
    </source>
</evidence>
<dbReference type="GO" id="GO:0141197">
    <property type="term" value="F:4-hydroxy-3-methylbut-2-enyl-diphosphate synthase activity (flavodoxin)"/>
    <property type="evidence" value="ECO:0007669"/>
    <property type="project" value="UniProtKB-EC"/>
</dbReference>
<dbReference type="GO" id="GO:0019288">
    <property type="term" value="P:isopentenyl diphosphate biosynthetic process, methylerythritol 4-phosphate pathway"/>
    <property type="evidence" value="ECO:0007669"/>
    <property type="project" value="UniProtKB-UniRule"/>
</dbReference>
<evidence type="ECO:0000256" key="3">
    <source>
        <dbReference type="ARBA" id="ARBA00023002"/>
    </source>
</evidence>
<protein>
    <recommendedName>
        <fullName evidence="7">4-hydroxy-3-methylbut-2-en-1-yl diphosphate synthase (flavodoxin)</fullName>
        <ecNumber evidence="7">1.17.7.3</ecNumber>
    </recommendedName>
    <alternativeName>
        <fullName evidence="7">1-hydroxy-2-methyl-2-(E)-butenyl 4-diphosphate synthase</fullName>
    </alternativeName>
</protein>
<evidence type="ECO:0000256" key="1">
    <source>
        <dbReference type="ARBA" id="ARBA00022485"/>
    </source>
</evidence>
<feature type="binding site" evidence="7">
    <location>
        <position position="353"/>
    </location>
    <ligand>
        <name>[4Fe-4S] cluster</name>
        <dbReference type="ChEBI" id="CHEBI:49883"/>
    </ligand>
</feature>
<dbReference type="HAMAP" id="MF_00159">
    <property type="entry name" value="IspG"/>
    <property type="match status" value="1"/>
</dbReference>
<comment type="pathway">
    <text evidence="7">Isoprenoid biosynthesis; isopentenyl diphosphate biosynthesis via DXP pathway; isopentenyl diphosphate from 1-deoxy-D-xylulose 5-phosphate: step 5/6.</text>
</comment>
<keyword evidence="2 7" id="KW-0479">Metal-binding</keyword>